<organism evidence="2 3">
    <name type="scientific">Arabidopsis suecica</name>
    <name type="common">Swedish thale-cress</name>
    <name type="synonym">Cardaminopsis suecica</name>
    <dbReference type="NCBI Taxonomy" id="45249"/>
    <lineage>
        <taxon>Eukaryota</taxon>
        <taxon>Viridiplantae</taxon>
        <taxon>Streptophyta</taxon>
        <taxon>Embryophyta</taxon>
        <taxon>Tracheophyta</taxon>
        <taxon>Spermatophyta</taxon>
        <taxon>Magnoliopsida</taxon>
        <taxon>eudicotyledons</taxon>
        <taxon>Gunneridae</taxon>
        <taxon>Pentapetalae</taxon>
        <taxon>rosids</taxon>
        <taxon>malvids</taxon>
        <taxon>Brassicales</taxon>
        <taxon>Brassicaceae</taxon>
        <taxon>Camelineae</taxon>
        <taxon>Arabidopsis</taxon>
    </lineage>
</organism>
<feature type="compositionally biased region" description="Basic and acidic residues" evidence="1">
    <location>
        <begin position="19"/>
        <end position="33"/>
    </location>
</feature>
<name>A0A8T2CBQ7_ARASU</name>
<accession>A0A8T2CBQ7</accession>
<keyword evidence="3" id="KW-1185">Reference proteome</keyword>
<dbReference type="EMBL" id="JAEFBJ010000006">
    <property type="protein sequence ID" value="KAG7596785.1"/>
    <property type="molecule type" value="Genomic_DNA"/>
</dbReference>
<evidence type="ECO:0000256" key="1">
    <source>
        <dbReference type="SAM" id="MobiDB-lite"/>
    </source>
</evidence>
<comment type="caution">
    <text evidence="2">The sequence shown here is derived from an EMBL/GenBank/DDBJ whole genome shotgun (WGS) entry which is preliminary data.</text>
</comment>
<feature type="region of interest" description="Disordered" evidence="1">
    <location>
        <begin position="16"/>
        <end position="39"/>
    </location>
</feature>
<proteinExistence type="predicted"/>
<sequence length="39" mass="4767">MTWLPPVTYYRPFPFPAENRSHFPAKSDVERQNKRQNNF</sequence>
<gene>
    <name evidence="2" type="ORF">ISN44_As06g012130</name>
</gene>
<evidence type="ECO:0000313" key="3">
    <source>
        <dbReference type="Proteomes" id="UP000694251"/>
    </source>
</evidence>
<protein>
    <submittedName>
        <fullName evidence="2">Uncharacterized protein</fullName>
    </submittedName>
</protein>
<reference evidence="2 3" key="1">
    <citation type="submission" date="2020-12" db="EMBL/GenBank/DDBJ databases">
        <title>Concerted genomic and epigenomic changes stabilize Arabidopsis allopolyploids.</title>
        <authorList>
            <person name="Chen Z."/>
        </authorList>
    </citation>
    <scope>NUCLEOTIDE SEQUENCE [LARGE SCALE GENOMIC DNA]</scope>
    <source>
        <strain evidence="2">As9502</strain>
        <tissue evidence="2">Leaf</tissue>
    </source>
</reference>
<dbReference type="Proteomes" id="UP000694251">
    <property type="component" value="Chromosome 6"/>
</dbReference>
<evidence type="ECO:0000313" key="2">
    <source>
        <dbReference type="EMBL" id="KAG7596785.1"/>
    </source>
</evidence>
<dbReference type="AlphaFoldDB" id="A0A8T2CBQ7"/>